<dbReference type="AlphaFoldDB" id="A0A9I9EBA5"/>
<name>A0A9I9EBA5_CUCME</name>
<organism evidence="2">
    <name type="scientific">Cucumis melo</name>
    <name type="common">Muskmelon</name>
    <dbReference type="NCBI Taxonomy" id="3656"/>
    <lineage>
        <taxon>Eukaryota</taxon>
        <taxon>Viridiplantae</taxon>
        <taxon>Streptophyta</taxon>
        <taxon>Embryophyta</taxon>
        <taxon>Tracheophyta</taxon>
        <taxon>Spermatophyta</taxon>
        <taxon>Magnoliopsida</taxon>
        <taxon>eudicotyledons</taxon>
        <taxon>Gunneridae</taxon>
        <taxon>Pentapetalae</taxon>
        <taxon>rosids</taxon>
        <taxon>fabids</taxon>
        <taxon>Cucurbitales</taxon>
        <taxon>Cucurbitaceae</taxon>
        <taxon>Benincaseae</taxon>
        <taxon>Cucumis</taxon>
    </lineage>
</organism>
<feature type="region of interest" description="Disordered" evidence="1">
    <location>
        <begin position="1"/>
        <end position="66"/>
    </location>
</feature>
<proteinExistence type="predicted"/>
<feature type="compositionally biased region" description="Basic and acidic residues" evidence="1">
    <location>
        <begin position="51"/>
        <end position="66"/>
    </location>
</feature>
<protein>
    <submittedName>
        <fullName evidence="2">Uncharacterized protein</fullName>
    </submittedName>
</protein>
<sequence>MEKQSQDLFHPNRSPTTNLQIIEDEMNNKCLNDKVLSEQEEKDEEDEGKEDDGVAKGEKDVPEVHGKEQVVENIEQGEHEKLDGCSIHNVFNINKLVQELQEKENLEDKTIVDHCIRVGNTTTQEGILSLSVDKGLNNVAPHPLLAREEFSYSGTTIIVHSRNQWYLRS</sequence>
<accession>A0A9I9EBA5</accession>
<dbReference type="EnsemblPlants" id="MELO3C031394.2.1">
    <property type="protein sequence ID" value="MELO3C031394.2.1"/>
    <property type="gene ID" value="MELO3C031394.2"/>
</dbReference>
<evidence type="ECO:0000256" key="1">
    <source>
        <dbReference type="SAM" id="MobiDB-lite"/>
    </source>
</evidence>
<feature type="compositionally biased region" description="Acidic residues" evidence="1">
    <location>
        <begin position="40"/>
        <end position="50"/>
    </location>
</feature>
<dbReference type="Gramene" id="MELO3C031394.2.1">
    <property type="protein sequence ID" value="MELO3C031394.2.1"/>
    <property type="gene ID" value="MELO3C031394.2"/>
</dbReference>
<reference evidence="2" key="1">
    <citation type="submission" date="2023-03" db="UniProtKB">
        <authorList>
            <consortium name="EnsemblPlants"/>
        </authorList>
    </citation>
    <scope>IDENTIFICATION</scope>
</reference>
<evidence type="ECO:0000313" key="2">
    <source>
        <dbReference type="EnsemblPlants" id="MELO3C031394.2.1"/>
    </source>
</evidence>